<proteinExistence type="predicted"/>
<sequence>MDNMYDIIQDALDDLTSIRSSLSRKGRALNTLEHLIADIYVPKTPTALAALQTFVSLQDTFQCNVPSRLLLWISETSSRLDTLIGDGSIEPDRFTEVSTLSTQLGQAFSIVQGIVLSHEGSKKYLGRRRALEILVHVFIVSRRVPTKNATSRSVSTPTVLDAKDKEAPPPSLSSTILDTLSCILVDSSPSLRAFEEVNGVKAVVKILKRQGTSREVKIKCMEFLYFYVNAESPAWTGPVEPKSDQPKDRKNESLVPTAQSSPAATPLLASPDSVNLPKPTALELIREEARDDVTSTPKKKQPTEGTPVRYPKTPRKALQPLNISHHRLSRDNEALLLETPAQQRMERLLLNRIATPNALNPSRGHKRAQSSIDILMSSPASPPPMTPPPSTPHGSTSGYAGVSTRTMEEKKEILRGMMSNVDALLEGMNKVGIWGLA</sequence>
<evidence type="ECO:0000313" key="1">
    <source>
        <dbReference type="EMBL" id="KAJ3553283.1"/>
    </source>
</evidence>
<organism evidence="1 2">
    <name type="scientific">Phlebia brevispora</name>
    <dbReference type="NCBI Taxonomy" id="194682"/>
    <lineage>
        <taxon>Eukaryota</taxon>
        <taxon>Fungi</taxon>
        <taxon>Dikarya</taxon>
        <taxon>Basidiomycota</taxon>
        <taxon>Agaricomycotina</taxon>
        <taxon>Agaricomycetes</taxon>
        <taxon>Polyporales</taxon>
        <taxon>Meruliaceae</taxon>
        <taxon>Phlebia</taxon>
    </lineage>
</organism>
<dbReference type="EMBL" id="JANHOG010000557">
    <property type="protein sequence ID" value="KAJ3553283.1"/>
    <property type="molecule type" value="Genomic_DNA"/>
</dbReference>
<evidence type="ECO:0000313" key="2">
    <source>
        <dbReference type="Proteomes" id="UP001148662"/>
    </source>
</evidence>
<reference evidence="1" key="1">
    <citation type="submission" date="2022-07" db="EMBL/GenBank/DDBJ databases">
        <title>Genome Sequence of Phlebia brevispora.</title>
        <authorList>
            <person name="Buettner E."/>
        </authorList>
    </citation>
    <scope>NUCLEOTIDE SEQUENCE</scope>
    <source>
        <strain evidence="1">MPL23</strain>
    </source>
</reference>
<keyword evidence="2" id="KW-1185">Reference proteome</keyword>
<accession>A0ACC1T507</accession>
<dbReference type="Proteomes" id="UP001148662">
    <property type="component" value="Unassembled WGS sequence"/>
</dbReference>
<comment type="caution">
    <text evidence="1">The sequence shown here is derived from an EMBL/GenBank/DDBJ whole genome shotgun (WGS) entry which is preliminary data.</text>
</comment>
<name>A0ACC1T507_9APHY</name>
<gene>
    <name evidence="1" type="ORF">NM688_g3694</name>
</gene>
<protein>
    <submittedName>
        <fullName evidence="1">Uncharacterized protein</fullName>
    </submittedName>
</protein>